<proteinExistence type="predicted"/>
<protein>
    <submittedName>
        <fullName evidence="2">Uncharacterized protein</fullName>
    </submittedName>
</protein>
<accession>A0A7S4CIE9</accession>
<organism evidence="2">
    <name type="scientific">Eutreptiella gymnastica</name>
    <dbReference type="NCBI Taxonomy" id="73025"/>
    <lineage>
        <taxon>Eukaryota</taxon>
        <taxon>Discoba</taxon>
        <taxon>Euglenozoa</taxon>
        <taxon>Euglenida</taxon>
        <taxon>Spirocuta</taxon>
        <taxon>Euglenophyceae</taxon>
        <taxon>Eutreptiales</taxon>
        <taxon>Eutreptiaceae</taxon>
        <taxon>Eutreptiella</taxon>
    </lineage>
</organism>
<feature type="region of interest" description="Disordered" evidence="1">
    <location>
        <begin position="1"/>
        <end position="34"/>
    </location>
</feature>
<dbReference type="AlphaFoldDB" id="A0A7S4CIE9"/>
<sequence>MPHTENGLSSRERSSSTTICSEPNQKKRSSVTQKEMQWVQQLRGHGYQKRRFEASLEKATPNTIVGFDTQFLVWYLAPRLTFMQKKKGGVGHGAAWRPPDE</sequence>
<reference evidence="2" key="1">
    <citation type="submission" date="2021-01" db="EMBL/GenBank/DDBJ databases">
        <authorList>
            <person name="Corre E."/>
            <person name="Pelletier E."/>
            <person name="Niang G."/>
            <person name="Scheremetjew M."/>
            <person name="Finn R."/>
            <person name="Kale V."/>
            <person name="Holt S."/>
            <person name="Cochrane G."/>
            <person name="Meng A."/>
            <person name="Brown T."/>
            <person name="Cohen L."/>
        </authorList>
    </citation>
    <scope>NUCLEOTIDE SEQUENCE</scope>
    <source>
        <strain evidence="2">CCMP1594</strain>
    </source>
</reference>
<gene>
    <name evidence="2" type="ORF">EGYM00163_LOCUS9138</name>
</gene>
<evidence type="ECO:0000313" key="2">
    <source>
        <dbReference type="EMBL" id="CAE0798018.1"/>
    </source>
</evidence>
<dbReference type="EMBL" id="HBJA01028031">
    <property type="protein sequence ID" value="CAE0798018.1"/>
    <property type="molecule type" value="Transcribed_RNA"/>
</dbReference>
<evidence type="ECO:0000256" key="1">
    <source>
        <dbReference type="SAM" id="MobiDB-lite"/>
    </source>
</evidence>
<name>A0A7S4CIE9_9EUGL</name>